<organism evidence="2 3">
    <name type="scientific">Tritonibacter scottomollicae</name>
    <name type="common">Epibacterium scottomollicae</name>
    <dbReference type="NCBI Taxonomy" id="483013"/>
    <lineage>
        <taxon>Bacteria</taxon>
        <taxon>Pseudomonadati</taxon>
        <taxon>Pseudomonadota</taxon>
        <taxon>Alphaproteobacteria</taxon>
        <taxon>Rhodobacterales</taxon>
        <taxon>Paracoccaceae</taxon>
        <taxon>Tritonibacter</taxon>
    </lineage>
</organism>
<dbReference type="EMBL" id="PVUF01000002">
    <property type="protein sequence ID" value="PRZ49431.1"/>
    <property type="molecule type" value="Genomic_DNA"/>
</dbReference>
<comment type="caution">
    <text evidence="2">The sequence shown here is derived from an EMBL/GenBank/DDBJ whole genome shotgun (WGS) entry which is preliminary data.</text>
</comment>
<proteinExistence type="predicted"/>
<reference evidence="2 3" key="1">
    <citation type="submission" date="2018-03" db="EMBL/GenBank/DDBJ databases">
        <title>Genomic Encyclopedia of Archaeal and Bacterial Type Strains, Phase II (KMG-II): from individual species to whole genera.</title>
        <authorList>
            <person name="Goeker M."/>
        </authorList>
    </citation>
    <scope>NUCLEOTIDE SEQUENCE [LARGE SCALE GENOMIC DNA]</scope>
    <source>
        <strain evidence="2 3">DSM 25328</strain>
    </source>
</reference>
<sequence length="254" mass="27346">MKTGLKLVTFLCGLSMAAAAVAESVSIRADTWCPYNCEPGSDKPGYMIELLEAALEPHGHSIDYQNMNWVRSIAMAKTGQITGVVGASEEEVPGFRLSPALGVWDLAIAVRKGEAVDMTSDTPFRGRTIGAIRGYEYGGIITAYIEEHTADNTIVQLVGGETPLESNLRKLASGRVDMVPDDAAVLRYTIASLGLQDEFELISVDEPSSLYAAFSPELEISVSLAAHLETAVSEMRADGRLASILAKYGLEDWK</sequence>
<dbReference type="Proteomes" id="UP000237718">
    <property type="component" value="Unassembled WGS sequence"/>
</dbReference>
<feature type="signal peptide" evidence="1">
    <location>
        <begin position="1"/>
        <end position="22"/>
    </location>
</feature>
<dbReference type="Gene3D" id="3.40.190.10">
    <property type="entry name" value="Periplasmic binding protein-like II"/>
    <property type="match status" value="2"/>
</dbReference>
<gene>
    <name evidence="2" type="ORF">CLV89_102173</name>
</gene>
<dbReference type="RefSeq" id="WP_106162499.1">
    <property type="nucleotide sequence ID" value="NZ_PVUF01000002.1"/>
</dbReference>
<dbReference type="PANTHER" id="PTHR35936">
    <property type="entry name" value="MEMBRANE-BOUND LYTIC MUREIN TRANSGLYCOSYLASE F"/>
    <property type="match status" value="1"/>
</dbReference>
<accession>A0A2T1ALE8</accession>
<protein>
    <submittedName>
        <fullName evidence="2">Amino acid ABC transporter substrate-binding protein (PAAT family)</fullName>
    </submittedName>
</protein>
<evidence type="ECO:0000313" key="2">
    <source>
        <dbReference type="EMBL" id="PRZ49431.1"/>
    </source>
</evidence>
<dbReference type="SUPFAM" id="SSF53850">
    <property type="entry name" value="Periplasmic binding protein-like II"/>
    <property type="match status" value="1"/>
</dbReference>
<evidence type="ECO:0000256" key="1">
    <source>
        <dbReference type="SAM" id="SignalP"/>
    </source>
</evidence>
<evidence type="ECO:0000313" key="3">
    <source>
        <dbReference type="Proteomes" id="UP000237718"/>
    </source>
</evidence>
<name>A0A2T1ALE8_TRISK</name>
<feature type="chain" id="PRO_5015443439" evidence="1">
    <location>
        <begin position="23"/>
        <end position="254"/>
    </location>
</feature>
<keyword evidence="1" id="KW-0732">Signal</keyword>
<dbReference type="OrthoDB" id="5421182at2"/>
<dbReference type="AlphaFoldDB" id="A0A2T1ALE8"/>
<dbReference type="PANTHER" id="PTHR35936:SF25">
    <property type="entry name" value="ABC TRANSPORTER SUBSTRATE-BINDING PROTEIN"/>
    <property type="match status" value="1"/>
</dbReference>